<feature type="chain" id="PRO_5047389578" description="Beta-lactamase hydrolase-like protein phosphatase-like domain-containing protein" evidence="1">
    <location>
        <begin position="25"/>
        <end position="194"/>
    </location>
</feature>
<dbReference type="InterPro" id="IPR005939">
    <property type="entry name" value="BLH_phosphatase-like"/>
</dbReference>
<name>A0ABY2UFH7_9GAMM</name>
<dbReference type="Pfam" id="PF04273">
    <property type="entry name" value="BLH_phosphatase"/>
    <property type="match status" value="1"/>
</dbReference>
<keyword evidence="4" id="KW-1185">Reference proteome</keyword>
<feature type="signal peptide" evidence="1">
    <location>
        <begin position="1"/>
        <end position="24"/>
    </location>
</feature>
<gene>
    <name evidence="3" type="ORF">FDY93_13195</name>
</gene>
<dbReference type="SUPFAM" id="SSF52799">
    <property type="entry name" value="(Phosphotyrosine protein) phosphatases II"/>
    <property type="match status" value="1"/>
</dbReference>
<feature type="domain" description="Beta-lactamase hydrolase-like protein phosphatase-like" evidence="2">
    <location>
        <begin position="55"/>
        <end position="152"/>
    </location>
</feature>
<dbReference type="Gene3D" id="3.90.190.10">
    <property type="entry name" value="Protein tyrosine phosphatase superfamily"/>
    <property type="match status" value="1"/>
</dbReference>
<comment type="caution">
    <text evidence="3">The sequence shown here is derived from an EMBL/GenBank/DDBJ whole genome shotgun (WGS) entry which is preliminary data.</text>
</comment>
<proteinExistence type="predicted"/>
<reference evidence="3 4" key="1">
    <citation type="submission" date="2019-05" db="EMBL/GenBank/DDBJ databases">
        <title>Microbulbifer harenosus sp. nov., an alginate-degrading bacterium isolated from coastal sand.</title>
        <authorList>
            <person name="Huang H."/>
            <person name="Mo K."/>
            <person name="Bao S."/>
        </authorList>
    </citation>
    <scope>NUCLEOTIDE SEQUENCE [LARGE SCALE GENOMIC DNA]</scope>
    <source>
        <strain evidence="3 4">HB161719</strain>
    </source>
</reference>
<evidence type="ECO:0000313" key="3">
    <source>
        <dbReference type="EMBL" id="TLM76340.1"/>
    </source>
</evidence>
<dbReference type="Proteomes" id="UP000306791">
    <property type="component" value="Unassembled WGS sequence"/>
</dbReference>
<dbReference type="InterPro" id="IPR029021">
    <property type="entry name" value="Prot-tyrosine_phosphatase-like"/>
</dbReference>
<protein>
    <recommendedName>
        <fullName evidence="2">Beta-lactamase hydrolase-like protein phosphatase-like domain-containing protein</fullName>
    </recommendedName>
</protein>
<dbReference type="EMBL" id="VANI01000014">
    <property type="protein sequence ID" value="TLM76340.1"/>
    <property type="molecule type" value="Genomic_DNA"/>
</dbReference>
<dbReference type="RefSeq" id="WP_138236231.1">
    <property type="nucleotide sequence ID" value="NZ_CP185860.1"/>
</dbReference>
<dbReference type="CDD" id="cd14503">
    <property type="entry name" value="PTP-bact"/>
    <property type="match status" value="1"/>
</dbReference>
<evidence type="ECO:0000259" key="2">
    <source>
        <dbReference type="Pfam" id="PF04273"/>
    </source>
</evidence>
<sequence>MNLSKYLWALFFCAFTLLTTPAVATESEAQEAQTSIKQVPSADEMGAIVANYNRLRPQLATGGSIDLAEVNSLKQKGFRTIIDLRTPKEGTAEEKAAVEAAGMRYVNLPVAAGVPSDALIAELGKVLEDASAAPVLLHCASGNRVGAVWAIYRTRRGVPLETALEEGRSAGMRDAREAQVRELLEAGDQSPCCS</sequence>
<accession>A0ABY2UFH7</accession>
<evidence type="ECO:0000256" key="1">
    <source>
        <dbReference type="SAM" id="SignalP"/>
    </source>
</evidence>
<organism evidence="3 4">
    <name type="scientific">Microbulbifer harenosus</name>
    <dbReference type="NCBI Taxonomy" id="2576840"/>
    <lineage>
        <taxon>Bacteria</taxon>
        <taxon>Pseudomonadati</taxon>
        <taxon>Pseudomonadota</taxon>
        <taxon>Gammaproteobacteria</taxon>
        <taxon>Cellvibrionales</taxon>
        <taxon>Microbulbiferaceae</taxon>
        <taxon>Microbulbifer</taxon>
    </lineage>
</organism>
<evidence type="ECO:0000313" key="4">
    <source>
        <dbReference type="Proteomes" id="UP000306791"/>
    </source>
</evidence>
<keyword evidence="1" id="KW-0732">Signal</keyword>